<sequence>MIKVGIIGCGFVGGALKDWLEHNNPECELFISDPAKGYHDDQSNIDIAFLQIHVRTEDDGTQDLTLMKELISNLPDVPVFVRTTILPGTSEMLSKETGHRVHYMPEFLTERTHIEDFKKQTMVFTGAVDLLTKIFVGKKFTVMTPLEAELTKYMHNVFGAYKVTYFNACREYCEKMGADWRTVHTGCLLSGYINDTHTYVPGPDGKFGYGGKCFPKDVNAFTKITQGTSLGILLAPLHELNVHFRGEEEII</sequence>
<dbReference type="Gene3D" id="3.40.50.720">
    <property type="entry name" value="NAD(P)-binding Rossmann-like Domain"/>
    <property type="match status" value="1"/>
</dbReference>
<dbReference type="Proteomes" id="UP000266492">
    <property type="component" value="Unassembled WGS sequence"/>
</dbReference>
<protein>
    <recommendedName>
        <fullName evidence="1">UDP-glucose 6-dehydrogenase</fullName>
    </recommendedName>
</protein>
<name>A0A395W1R1_BACOV</name>
<dbReference type="GO" id="GO:0016616">
    <property type="term" value="F:oxidoreductase activity, acting on the CH-OH group of donors, NAD or NADP as acceptor"/>
    <property type="evidence" value="ECO:0007669"/>
    <property type="project" value="InterPro"/>
</dbReference>
<organism evidence="3 4">
    <name type="scientific">Bacteroides ovatus</name>
    <dbReference type="NCBI Taxonomy" id="28116"/>
    <lineage>
        <taxon>Bacteria</taxon>
        <taxon>Pseudomonadati</taxon>
        <taxon>Bacteroidota</taxon>
        <taxon>Bacteroidia</taxon>
        <taxon>Bacteroidales</taxon>
        <taxon>Bacteroidaceae</taxon>
        <taxon>Bacteroides</taxon>
    </lineage>
</organism>
<proteinExistence type="predicted"/>
<comment type="caution">
    <text evidence="3">The sequence shown here is derived from an EMBL/GenBank/DDBJ whole genome shotgun (WGS) entry which is preliminary data.</text>
</comment>
<dbReference type="InterPro" id="IPR014026">
    <property type="entry name" value="UDP-Glc/GDP-Man_DH_dimer"/>
</dbReference>
<evidence type="ECO:0000313" key="4">
    <source>
        <dbReference type="Proteomes" id="UP000266492"/>
    </source>
</evidence>
<dbReference type="Pfam" id="PF00984">
    <property type="entry name" value="UDPG_MGDP_dh"/>
    <property type="match status" value="1"/>
</dbReference>
<reference evidence="3 4" key="1">
    <citation type="submission" date="2018-08" db="EMBL/GenBank/DDBJ databases">
        <title>A genome reference for cultivated species of the human gut microbiota.</title>
        <authorList>
            <person name="Zou Y."/>
            <person name="Xue W."/>
            <person name="Luo G."/>
        </authorList>
    </citation>
    <scope>NUCLEOTIDE SEQUENCE [LARGE SCALE GENOMIC DNA]</scope>
    <source>
        <strain evidence="3 4">AF20-9LB</strain>
    </source>
</reference>
<dbReference type="GO" id="GO:0051287">
    <property type="term" value="F:NAD binding"/>
    <property type="evidence" value="ECO:0007669"/>
    <property type="project" value="InterPro"/>
</dbReference>
<dbReference type="SUPFAM" id="SSF51735">
    <property type="entry name" value="NAD(P)-binding Rossmann-fold domains"/>
    <property type="match status" value="1"/>
</dbReference>
<gene>
    <name evidence="3" type="ORF">DWX70_13270</name>
</gene>
<dbReference type="AlphaFoldDB" id="A0A395W1R1"/>
<feature type="domain" description="UDP-glucose/GDP-mannose dehydrogenase dimerisation" evidence="2">
    <location>
        <begin position="147"/>
        <end position="227"/>
    </location>
</feature>
<dbReference type="PANTHER" id="PTHR43750:SF3">
    <property type="entry name" value="UDP-GLUCOSE 6-DEHYDROGENASE TUAD"/>
    <property type="match status" value="1"/>
</dbReference>
<dbReference type="PANTHER" id="PTHR43750">
    <property type="entry name" value="UDP-GLUCOSE 6-DEHYDROGENASE TUAD"/>
    <property type="match status" value="1"/>
</dbReference>
<dbReference type="InterPro" id="IPR013328">
    <property type="entry name" value="6PGD_dom2"/>
</dbReference>
<dbReference type="Gene3D" id="1.10.1040.10">
    <property type="entry name" value="N-(1-d-carboxylethyl)-l-norvaline Dehydrogenase, domain 2"/>
    <property type="match status" value="1"/>
</dbReference>
<dbReference type="InterPro" id="IPR036291">
    <property type="entry name" value="NAD(P)-bd_dom_sf"/>
</dbReference>
<evidence type="ECO:0000313" key="3">
    <source>
        <dbReference type="EMBL" id="RGS83346.1"/>
    </source>
</evidence>
<dbReference type="SUPFAM" id="SSF48179">
    <property type="entry name" value="6-phosphogluconate dehydrogenase C-terminal domain-like"/>
    <property type="match status" value="1"/>
</dbReference>
<dbReference type="InterPro" id="IPR008927">
    <property type="entry name" value="6-PGluconate_DH-like_C_sf"/>
</dbReference>
<dbReference type="EMBL" id="QRVZ01000009">
    <property type="protein sequence ID" value="RGS83346.1"/>
    <property type="molecule type" value="Genomic_DNA"/>
</dbReference>
<dbReference type="RefSeq" id="WP_118418803.1">
    <property type="nucleotide sequence ID" value="NZ_JAQDLI010000009.1"/>
</dbReference>
<evidence type="ECO:0000256" key="1">
    <source>
        <dbReference type="ARBA" id="ARBA00015132"/>
    </source>
</evidence>
<evidence type="ECO:0000259" key="2">
    <source>
        <dbReference type="Pfam" id="PF00984"/>
    </source>
</evidence>
<accession>A0A395W1R1</accession>